<dbReference type="Gene3D" id="3.30.70.270">
    <property type="match status" value="1"/>
</dbReference>
<sequence>MTFKVRSLNSLVFRVTAILVTVVTLSIVLISSLGYLELYNTAEEHASIRVDRAGRTAATALYHAYSGQFEIERDDNGRPVRIRLTESTQADILSYTDAYDRLLADIGQANQGAANLFRYNEQTRHFDRFATTFRKPDGSLPPPMSITGDHPAYSDLANGVMHVGEVPVMGRQRLAYLTPIVTAENGLAGALAVDVGWADDLKLAEETLQNKVLTVSALILALAGVTGIVMMRREMHRIRRLAGYANAVAAGEDPGDVPYTKRGDDVGHLAQGLAKVIDLREKLETLAFTDPVTGCGNRAKYLHDLTAAVDRAKIGERTALVHMDIDGFAKVNDAFGQQLGDRVLEQTSKRLKQGFGPHAKIARLSGDDFCILLPLGHDESQAARRVNHALDLLSQPIVLPEAEVYVEPAMGITLLPDDGPDADTAHRKTCLALRAAKSELSPRFSFFSEHLNARAQRELALEGMLRDALRTGALTLHYQPQVCLRRMCLKGFEALARWPQKDGGYIPPSDFIPIAEKTGLIVELGNWVLDQSCRQAKEWRDEGLSFDYVSVNVSPIQIWQPNFEHIVQASLSAHDLPPNCLVLEVTENVFVGHDENRVLDVLRRIRELGVLLSLDDFGSGYSSLSYLNRLPFGQLKIDRAFVAGIDLDVNKVKLLKGMVNLAHTLGLKVIAEGAEEAPEVSIVRELGCDGIQGFYFGRPAPAEEIRSLMDNIVTLAPAFNTKHLQSTG</sequence>
<comment type="caution">
    <text evidence="4">The sequence shown here is derived from an EMBL/GenBank/DDBJ whole genome shotgun (WGS) entry which is preliminary data.</text>
</comment>
<protein>
    <submittedName>
        <fullName evidence="4">Diguanylate cyclase/phosphodiesterase</fullName>
    </submittedName>
</protein>
<dbReference type="RefSeq" id="WP_145341746.1">
    <property type="nucleotide sequence ID" value="NZ_SMLY01000085.1"/>
</dbReference>
<feature type="domain" description="EAL" evidence="2">
    <location>
        <begin position="458"/>
        <end position="713"/>
    </location>
</feature>
<evidence type="ECO:0000259" key="3">
    <source>
        <dbReference type="PROSITE" id="PS50887"/>
    </source>
</evidence>
<dbReference type="SMART" id="SM00267">
    <property type="entry name" value="GGDEF"/>
    <property type="match status" value="1"/>
</dbReference>
<dbReference type="InterPro" id="IPR043128">
    <property type="entry name" value="Rev_trsase/Diguanyl_cyclase"/>
</dbReference>
<dbReference type="PROSITE" id="PS50887">
    <property type="entry name" value="GGDEF"/>
    <property type="match status" value="1"/>
</dbReference>
<dbReference type="CDD" id="cd01949">
    <property type="entry name" value="GGDEF"/>
    <property type="match status" value="1"/>
</dbReference>
<dbReference type="NCBIfam" id="TIGR00254">
    <property type="entry name" value="GGDEF"/>
    <property type="match status" value="1"/>
</dbReference>
<dbReference type="PANTHER" id="PTHR33121">
    <property type="entry name" value="CYCLIC DI-GMP PHOSPHODIESTERASE PDEF"/>
    <property type="match status" value="1"/>
</dbReference>
<dbReference type="InterPro" id="IPR001633">
    <property type="entry name" value="EAL_dom"/>
</dbReference>
<keyword evidence="1" id="KW-1133">Transmembrane helix</keyword>
<dbReference type="CDD" id="cd01948">
    <property type="entry name" value="EAL"/>
    <property type="match status" value="1"/>
</dbReference>
<organism evidence="4 5">
    <name type="scientific">Roseibium hamelinense</name>
    <dbReference type="NCBI Taxonomy" id="150831"/>
    <lineage>
        <taxon>Bacteria</taxon>
        <taxon>Pseudomonadati</taxon>
        <taxon>Pseudomonadota</taxon>
        <taxon>Alphaproteobacteria</taxon>
        <taxon>Hyphomicrobiales</taxon>
        <taxon>Stappiaceae</taxon>
        <taxon>Roseibium</taxon>
    </lineage>
</organism>
<dbReference type="SMART" id="SM00052">
    <property type="entry name" value="EAL"/>
    <property type="match status" value="1"/>
</dbReference>
<keyword evidence="5" id="KW-1185">Reference proteome</keyword>
<accession>A0A562TB41</accession>
<feature type="transmembrane region" description="Helical" evidence="1">
    <location>
        <begin position="212"/>
        <end position="231"/>
    </location>
</feature>
<keyword evidence="1" id="KW-0812">Transmembrane</keyword>
<dbReference type="Gene3D" id="6.10.340.10">
    <property type="match status" value="1"/>
</dbReference>
<proteinExistence type="predicted"/>
<evidence type="ECO:0000313" key="4">
    <source>
        <dbReference type="EMBL" id="TWI90518.1"/>
    </source>
</evidence>
<name>A0A562TB41_9HYPH</name>
<dbReference type="SUPFAM" id="SSF55073">
    <property type="entry name" value="Nucleotide cyclase"/>
    <property type="match status" value="1"/>
</dbReference>
<dbReference type="Pfam" id="PF00563">
    <property type="entry name" value="EAL"/>
    <property type="match status" value="1"/>
</dbReference>
<evidence type="ECO:0000313" key="5">
    <source>
        <dbReference type="Proteomes" id="UP000320593"/>
    </source>
</evidence>
<keyword evidence="1" id="KW-0472">Membrane</keyword>
<dbReference type="EMBL" id="VLLF01000002">
    <property type="protein sequence ID" value="TWI90518.1"/>
    <property type="molecule type" value="Genomic_DNA"/>
</dbReference>
<dbReference type="InterPro" id="IPR035919">
    <property type="entry name" value="EAL_sf"/>
</dbReference>
<dbReference type="OrthoDB" id="9814202at2"/>
<dbReference type="InterPro" id="IPR050706">
    <property type="entry name" value="Cyclic-di-GMP_PDE-like"/>
</dbReference>
<feature type="transmembrane region" description="Helical" evidence="1">
    <location>
        <begin position="12"/>
        <end position="36"/>
    </location>
</feature>
<dbReference type="Gene3D" id="3.20.20.450">
    <property type="entry name" value="EAL domain"/>
    <property type="match status" value="1"/>
</dbReference>
<dbReference type="InterPro" id="IPR029787">
    <property type="entry name" value="Nucleotide_cyclase"/>
</dbReference>
<dbReference type="SUPFAM" id="SSF141868">
    <property type="entry name" value="EAL domain-like"/>
    <property type="match status" value="1"/>
</dbReference>
<gene>
    <name evidence="4" type="ORF">JM93_01501</name>
</gene>
<dbReference type="PROSITE" id="PS50883">
    <property type="entry name" value="EAL"/>
    <property type="match status" value="1"/>
</dbReference>
<dbReference type="GO" id="GO:0071111">
    <property type="term" value="F:cyclic-guanylate-specific phosphodiesterase activity"/>
    <property type="evidence" value="ECO:0007669"/>
    <property type="project" value="InterPro"/>
</dbReference>
<evidence type="ECO:0000256" key="1">
    <source>
        <dbReference type="SAM" id="Phobius"/>
    </source>
</evidence>
<evidence type="ECO:0000259" key="2">
    <source>
        <dbReference type="PROSITE" id="PS50883"/>
    </source>
</evidence>
<reference evidence="4 5" key="1">
    <citation type="submission" date="2019-07" db="EMBL/GenBank/DDBJ databases">
        <title>Genomic Encyclopedia of Archaeal and Bacterial Type Strains, Phase II (KMG-II): from individual species to whole genera.</title>
        <authorList>
            <person name="Goeker M."/>
        </authorList>
    </citation>
    <scope>NUCLEOTIDE SEQUENCE [LARGE SCALE GENOMIC DNA]</scope>
    <source>
        <strain evidence="4 5">ATCC BAA-252</strain>
    </source>
</reference>
<dbReference type="Pfam" id="PF00990">
    <property type="entry name" value="GGDEF"/>
    <property type="match status" value="1"/>
</dbReference>
<dbReference type="Proteomes" id="UP000320593">
    <property type="component" value="Unassembled WGS sequence"/>
</dbReference>
<dbReference type="InterPro" id="IPR000160">
    <property type="entry name" value="GGDEF_dom"/>
</dbReference>
<dbReference type="AlphaFoldDB" id="A0A562TB41"/>
<dbReference type="PANTHER" id="PTHR33121:SF70">
    <property type="entry name" value="SIGNALING PROTEIN YKOW"/>
    <property type="match status" value="1"/>
</dbReference>
<feature type="domain" description="GGDEF" evidence="3">
    <location>
        <begin position="316"/>
        <end position="449"/>
    </location>
</feature>